<evidence type="ECO:0000256" key="2">
    <source>
        <dbReference type="ARBA" id="ARBA00004496"/>
    </source>
</evidence>
<dbReference type="PANTHER" id="PTHR43090">
    <property type="entry name" value="1-(5-PHOSPHORIBOSYL)-5-[(5-PHOSPHORIBOSYLAMINO)METHYLIDENEAMINO] IMIDAZOLE-4-CARBOXAMIDE ISOMERASE"/>
    <property type="match status" value="1"/>
</dbReference>
<keyword evidence="16" id="KW-1185">Reference proteome</keyword>
<evidence type="ECO:0000256" key="10">
    <source>
        <dbReference type="ARBA" id="ARBA00023235"/>
    </source>
</evidence>
<dbReference type="NCBIfam" id="TIGR00007">
    <property type="entry name" value="1-(5-phosphoribosyl)-5-[(5-phosphoribosylamino)methylideneamino]imidazole-4-carboxamide isomerase"/>
    <property type="match status" value="1"/>
</dbReference>
<comment type="catalytic activity">
    <reaction evidence="1 12 14">
        <text>1-(5-phospho-beta-D-ribosyl)-5-[(5-phospho-beta-D-ribosylamino)methylideneamino]imidazole-4-carboxamide = 5-[(5-phospho-1-deoxy-D-ribulos-1-ylimino)methylamino]-1-(5-phospho-beta-D-ribosyl)imidazole-4-carboxamide</text>
        <dbReference type="Rhea" id="RHEA:15469"/>
        <dbReference type="ChEBI" id="CHEBI:58435"/>
        <dbReference type="ChEBI" id="CHEBI:58525"/>
        <dbReference type="EC" id="5.3.1.16"/>
    </reaction>
</comment>
<dbReference type="HAMAP" id="MF_01014">
    <property type="entry name" value="HisA"/>
    <property type="match status" value="1"/>
</dbReference>
<dbReference type="EC" id="5.3.1.16" evidence="5 12"/>
<dbReference type="InterPro" id="IPR044524">
    <property type="entry name" value="Isoase_HisA-like"/>
</dbReference>
<evidence type="ECO:0000256" key="9">
    <source>
        <dbReference type="ARBA" id="ARBA00023102"/>
    </source>
</evidence>
<evidence type="ECO:0000256" key="5">
    <source>
        <dbReference type="ARBA" id="ARBA00012550"/>
    </source>
</evidence>
<comment type="caution">
    <text evidence="15">The sequence shown here is derived from an EMBL/GenBank/DDBJ whole genome shotgun (WGS) entry which is preliminary data.</text>
</comment>
<dbReference type="InterPro" id="IPR011060">
    <property type="entry name" value="RibuloseP-bd_barrel"/>
</dbReference>
<evidence type="ECO:0000313" key="15">
    <source>
        <dbReference type="EMBL" id="MEY8762232.1"/>
    </source>
</evidence>
<dbReference type="Gene3D" id="3.20.20.70">
    <property type="entry name" value="Aldolase class I"/>
    <property type="match status" value="1"/>
</dbReference>
<evidence type="ECO:0000256" key="3">
    <source>
        <dbReference type="ARBA" id="ARBA00005133"/>
    </source>
</evidence>
<keyword evidence="8 12" id="KW-0028">Amino-acid biosynthesis</keyword>
<accession>A0ABV4DSL6</accession>
<evidence type="ECO:0000256" key="11">
    <source>
        <dbReference type="ARBA" id="ARBA00030547"/>
    </source>
</evidence>
<keyword evidence="9 12" id="KW-0368">Histidine biosynthesis</keyword>
<dbReference type="InterPro" id="IPR006063">
    <property type="entry name" value="HisA_bact_arch"/>
</dbReference>
<gene>
    <name evidence="12 15" type="primary">hisA</name>
    <name evidence="15" type="ORF">AB8S09_01035</name>
</gene>
<feature type="active site" description="Proton acceptor" evidence="12">
    <location>
        <position position="8"/>
    </location>
</feature>
<dbReference type="Pfam" id="PF00977">
    <property type="entry name" value="His_biosynth"/>
    <property type="match status" value="1"/>
</dbReference>
<dbReference type="SUPFAM" id="SSF51366">
    <property type="entry name" value="Ribulose-phoshate binding barrel"/>
    <property type="match status" value="1"/>
</dbReference>
<evidence type="ECO:0000256" key="4">
    <source>
        <dbReference type="ARBA" id="ARBA00009667"/>
    </source>
</evidence>
<dbReference type="EMBL" id="JBGFFE010000001">
    <property type="protein sequence ID" value="MEY8762232.1"/>
    <property type="molecule type" value="Genomic_DNA"/>
</dbReference>
<reference evidence="15 16" key="1">
    <citation type="submission" date="2024-08" db="EMBL/GenBank/DDBJ databases">
        <title>Clostridium lapicellarii sp. nov., and Clostridium renhuaiense sp. nov., two species isolated from the mud in a fermentation cellar used for producing sauce-flavour Chinese liquors.</title>
        <authorList>
            <person name="Yang F."/>
            <person name="Wang H."/>
            <person name="Chen L.Q."/>
            <person name="Zhou N."/>
            <person name="Lu J.J."/>
            <person name="Pu X.X."/>
            <person name="Wan B."/>
            <person name="Wang L."/>
            <person name="Liu S.J."/>
        </authorList>
    </citation>
    <scope>NUCLEOTIDE SEQUENCE [LARGE SCALE GENOMIC DNA]</scope>
    <source>
        <strain evidence="15 16">MT-113</strain>
    </source>
</reference>
<keyword evidence="10 12" id="KW-0413">Isomerase</keyword>
<evidence type="ECO:0000256" key="7">
    <source>
        <dbReference type="ARBA" id="ARBA00022490"/>
    </source>
</evidence>
<comment type="subcellular location">
    <subcellularLocation>
        <location evidence="2 12 14">Cytoplasm</location>
    </subcellularLocation>
</comment>
<keyword evidence="7 12" id="KW-0963">Cytoplasm</keyword>
<evidence type="ECO:0000256" key="8">
    <source>
        <dbReference type="ARBA" id="ARBA00022605"/>
    </source>
</evidence>
<dbReference type="PANTHER" id="PTHR43090:SF2">
    <property type="entry name" value="1-(5-PHOSPHORIBOSYL)-5-[(5-PHOSPHORIBOSYLAMINO)METHYLIDENEAMINO] IMIDAZOLE-4-CARBOXAMIDE ISOMERASE"/>
    <property type="match status" value="1"/>
</dbReference>
<organism evidence="15 16">
    <name type="scientific">Clostridium lapidicellarium</name>
    <dbReference type="NCBI Taxonomy" id="3240931"/>
    <lineage>
        <taxon>Bacteria</taxon>
        <taxon>Bacillati</taxon>
        <taxon>Bacillota</taxon>
        <taxon>Clostridia</taxon>
        <taxon>Eubacteriales</taxon>
        <taxon>Clostridiaceae</taxon>
        <taxon>Clostridium</taxon>
    </lineage>
</organism>
<evidence type="ECO:0000256" key="14">
    <source>
        <dbReference type="RuleBase" id="RU003658"/>
    </source>
</evidence>
<evidence type="ECO:0000256" key="6">
    <source>
        <dbReference type="ARBA" id="ARBA00018464"/>
    </source>
</evidence>
<evidence type="ECO:0000256" key="12">
    <source>
        <dbReference type="HAMAP-Rule" id="MF_01014"/>
    </source>
</evidence>
<sequence length="237" mass="25575">MLILPAIDLKNGKCVRLYQGKFEKLDVVGDDPVKIALDFKKAGAEYIHMVDLDGALDGKIKNKEAISEVIKTSQIPVELGGGIRNLSTVESLVQLGVSRVILGTAALKDPGFVKDAVKKYDGKIAVGIDAKDEKVAVNGWTNISNVEYTDFARQMEYIGVKTIIFTDISKDGTLGGPSLKQLSKIQNSVSCRIIASGGIKNIEDLQNIDKMGIYGAIVGKALYAGNIDLKSSIELFR</sequence>
<name>A0ABV4DSL6_9CLOT</name>
<proteinExistence type="inferred from homology"/>
<dbReference type="Proteomes" id="UP001565220">
    <property type="component" value="Unassembled WGS sequence"/>
</dbReference>
<dbReference type="CDD" id="cd04732">
    <property type="entry name" value="HisA"/>
    <property type="match status" value="1"/>
</dbReference>
<dbReference type="InterPro" id="IPR013785">
    <property type="entry name" value="Aldolase_TIM"/>
</dbReference>
<evidence type="ECO:0000256" key="13">
    <source>
        <dbReference type="RuleBase" id="RU003657"/>
    </source>
</evidence>
<evidence type="ECO:0000313" key="16">
    <source>
        <dbReference type="Proteomes" id="UP001565220"/>
    </source>
</evidence>
<dbReference type="InterPro" id="IPR023016">
    <property type="entry name" value="HisA/PriA"/>
</dbReference>
<evidence type="ECO:0000256" key="1">
    <source>
        <dbReference type="ARBA" id="ARBA00000901"/>
    </source>
</evidence>
<dbReference type="RefSeq" id="WP_294183940.1">
    <property type="nucleotide sequence ID" value="NZ_JBGFFE010000001.1"/>
</dbReference>
<dbReference type="InterPro" id="IPR006062">
    <property type="entry name" value="His_biosynth"/>
</dbReference>
<protein>
    <recommendedName>
        <fullName evidence="6 12">1-(5-phosphoribosyl)-5-[(5-phosphoribosylamino)methylideneamino] imidazole-4-carboxamide isomerase</fullName>
        <ecNumber evidence="5 12">5.3.1.16</ecNumber>
    </recommendedName>
    <alternativeName>
        <fullName evidence="11 12">Phosphoribosylformimino-5-aminoimidazole carboxamide ribotide isomerase</fullName>
    </alternativeName>
</protein>
<dbReference type="GO" id="GO:0003949">
    <property type="term" value="F:1-(5-phosphoribosyl)-5-[(5-phosphoribosylamino)methylideneamino]imidazole-4-carboxamide isomerase activity"/>
    <property type="evidence" value="ECO:0007669"/>
    <property type="project" value="UniProtKB-EC"/>
</dbReference>
<comment type="pathway">
    <text evidence="3 12 14">Amino-acid biosynthesis; L-histidine biosynthesis; L-histidine from 5-phospho-alpha-D-ribose 1-diphosphate: step 4/9.</text>
</comment>
<feature type="active site" description="Proton donor" evidence="12">
    <location>
        <position position="129"/>
    </location>
</feature>
<comment type="similarity">
    <text evidence="4 12 13">Belongs to the HisA/HisF family.</text>
</comment>